<evidence type="ECO:0000313" key="6">
    <source>
        <dbReference type="EMBL" id="AYC30838.1"/>
    </source>
</evidence>
<sequence length="260" mass="29928">MNQNELTLIEHIEEIRKRLMIIVVFFVVAFIGSFFVAKPIIHFLQFSEEAKQLTLHAFTITDPIMIYLKVIIVLSLVVTSPVILYQLWGFVSPGLYETERKATLSYIPFTFFLFVGGILFSYKVLFPFIVEYMILLSGDLGITQVIGINEYFNFLFQVTIPFGFIFQLPVVLLFLARLGLINPMTLSKIRKYAYFVLFVIAAFITPPDIFSHLLVTVPLFALYELSVFISRFGYRKYVLAEQKRELELASSGNEHAVESK</sequence>
<feature type="transmembrane region" description="Helical" evidence="5">
    <location>
        <begin position="215"/>
        <end position="234"/>
    </location>
</feature>
<dbReference type="Proteomes" id="UP000265725">
    <property type="component" value="Chromosome"/>
</dbReference>
<dbReference type="RefSeq" id="WP_119884543.1">
    <property type="nucleotide sequence ID" value="NZ_CP032418.1"/>
</dbReference>
<keyword evidence="5" id="KW-1003">Cell membrane</keyword>
<dbReference type="KEGG" id="paek:D3873_10975"/>
<comment type="subunit">
    <text evidence="5">Forms a complex with TatA.</text>
</comment>
<evidence type="ECO:0000256" key="1">
    <source>
        <dbReference type="ARBA" id="ARBA00004141"/>
    </source>
</evidence>
<evidence type="ECO:0000256" key="2">
    <source>
        <dbReference type="ARBA" id="ARBA00022692"/>
    </source>
</evidence>
<organism evidence="6 7">
    <name type="scientific">Paenisporosarcina cavernae</name>
    <dbReference type="NCBI Taxonomy" id="2320858"/>
    <lineage>
        <taxon>Bacteria</taxon>
        <taxon>Bacillati</taxon>
        <taxon>Bacillota</taxon>
        <taxon>Bacilli</taxon>
        <taxon>Bacillales</taxon>
        <taxon>Caryophanaceae</taxon>
        <taxon>Paenisporosarcina</taxon>
    </lineage>
</organism>
<keyword evidence="3 5" id="KW-1133">Transmembrane helix</keyword>
<comment type="similarity">
    <text evidence="5">Belongs to the TatC family.</text>
</comment>
<comment type="subcellular location">
    <subcellularLocation>
        <location evidence="5">Cell membrane</location>
        <topology evidence="5">Multi-pass membrane protein</topology>
    </subcellularLocation>
    <subcellularLocation>
        <location evidence="1">Membrane</location>
        <topology evidence="1">Multi-pass membrane protein</topology>
    </subcellularLocation>
</comment>
<reference evidence="7" key="1">
    <citation type="submission" date="2018-09" db="EMBL/GenBank/DDBJ databases">
        <authorList>
            <person name="Zhu H."/>
        </authorList>
    </citation>
    <scope>NUCLEOTIDE SEQUENCE [LARGE SCALE GENOMIC DNA]</scope>
    <source>
        <strain evidence="7">K2R23-3</strain>
    </source>
</reference>
<keyword evidence="4 5" id="KW-0472">Membrane</keyword>
<accession>A0A385YYV0</accession>
<dbReference type="HAMAP" id="MF_00902">
    <property type="entry name" value="TatC"/>
    <property type="match status" value="1"/>
</dbReference>
<keyword evidence="2 5" id="KW-0812">Transmembrane</keyword>
<dbReference type="EMBL" id="CP032418">
    <property type="protein sequence ID" value="AYC30838.1"/>
    <property type="molecule type" value="Genomic_DNA"/>
</dbReference>
<dbReference type="GO" id="GO:0065002">
    <property type="term" value="P:intracellular protein transmembrane transport"/>
    <property type="evidence" value="ECO:0007669"/>
    <property type="project" value="TreeGrafter"/>
</dbReference>
<dbReference type="PANTHER" id="PTHR30371:SF0">
    <property type="entry name" value="SEC-INDEPENDENT PROTEIN TRANSLOCASE PROTEIN TATC, CHLOROPLASTIC-RELATED"/>
    <property type="match status" value="1"/>
</dbReference>
<dbReference type="GO" id="GO:0033281">
    <property type="term" value="C:TAT protein transport complex"/>
    <property type="evidence" value="ECO:0007669"/>
    <property type="project" value="UniProtKB-UniRule"/>
</dbReference>
<dbReference type="PRINTS" id="PR01840">
    <property type="entry name" value="TATCFAMILY"/>
</dbReference>
<feature type="transmembrane region" description="Helical" evidence="5">
    <location>
        <begin position="64"/>
        <end position="88"/>
    </location>
</feature>
<evidence type="ECO:0000256" key="5">
    <source>
        <dbReference type="HAMAP-Rule" id="MF_00902"/>
    </source>
</evidence>
<dbReference type="PROSITE" id="PS01218">
    <property type="entry name" value="TATC"/>
    <property type="match status" value="1"/>
</dbReference>
<keyword evidence="5" id="KW-0811">Translocation</keyword>
<dbReference type="Pfam" id="PF00902">
    <property type="entry name" value="TatC"/>
    <property type="match status" value="1"/>
</dbReference>
<dbReference type="PANTHER" id="PTHR30371">
    <property type="entry name" value="SEC-INDEPENDENT PROTEIN TRANSLOCASE PROTEIN TATC"/>
    <property type="match status" value="1"/>
</dbReference>
<feature type="transmembrane region" description="Helical" evidence="5">
    <location>
        <begin position="192"/>
        <end position="209"/>
    </location>
</feature>
<comment type="function">
    <text evidence="5">Part of the twin-arginine translocation (Tat) system that transports large folded proteins containing a characteristic twin-arginine motif in their signal peptide across membranes.</text>
</comment>
<evidence type="ECO:0000256" key="4">
    <source>
        <dbReference type="ARBA" id="ARBA00023136"/>
    </source>
</evidence>
<name>A0A385YYV0_9BACL</name>
<feature type="transmembrane region" description="Helical" evidence="5">
    <location>
        <begin position="21"/>
        <end position="44"/>
    </location>
</feature>
<dbReference type="OrthoDB" id="9777044at2"/>
<dbReference type="GO" id="GO:0009977">
    <property type="term" value="F:proton motive force dependent protein transmembrane transporter activity"/>
    <property type="evidence" value="ECO:0007669"/>
    <property type="project" value="TreeGrafter"/>
</dbReference>
<dbReference type="InterPro" id="IPR019820">
    <property type="entry name" value="Sec-indep_translocase_CS"/>
</dbReference>
<feature type="transmembrane region" description="Helical" evidence="5">
    <location>
        <begin position="154"/>
        <end position="180"/>
    </location>
</feature>
<protein>
    <recommendedName>
        <fullName evidence="5">Sec-independent protein translocase protein TatC</fullName>
    </recommendedName>
</protein>
<gene>
    <name evidence="5 6" type="primary">tatC</name>
    <name evidence="6" type="ORF">D3873_10975</name>
</gene>
<dbReference type="InterPro" id="IPR002033">
    <property type="entry name" value="TatC"/>
</dbReference>
<dbReference type="GO" id="GO:0043953">
    <property type="term" value="P:protein transport by the Tat complex"/>
    <property type="evidence" value="ECO:0007669"/>
    <property type="project" value="UniProtKB-UniRule"/>
</dbReference>
<keyword evidence="5" id="KW-0813">Transport</keyword>
<evidence type="ECO:0000313" key="7">
    <source>
        <dbReference type="Proteomes" id="UP000265725"/>
    </source>
</evidence>
<keyword evidence="5" id="KW-0653">Protein transport</keyword>
<proteinExistence type="inferred from homology"/>
<feature type="transmembrane region" description="Helical" evidence="5">
    <location>
        <begin position="109"/>
        <end position="134"/>
    </location>
</feature>
<dbReference type="NCBIfam" id="TIGR00945">
    <property type="entry name" value="tatC"/>
    <property type="match status" value="1"/>
</dbReference>
<keyword evidence="7" id="KW-1185">Reference proteome</keyword>
<dbReference type="AlphaFoldDB" id="A0A385YYV0"/>
<evidence type="ECO:0000256" key="3">
    <source>
        <dbReference type="ARBA" id="ARBA00022989"/>
    </source>
</evidence>